<dbReference type="PANTHER" id="PTHR36156:SF2">
    <property type="entry name" value="CUPIN TYPE-2 DOMAIN-CONTAINING PROTEIN"/>
    <property type="match status" value="1"/>
</dbReference>
<evidence type="ECO:0000259" key="1">
    <source>
        <dbReference type="Pfam" id="PF07883"/>
    </source>
</evidence>
<dbReference type="CDD" id="cd02231">
    <property type="entry name" value="cupin_BLL6423-like"/>
    <property type="match status" value="1"/>
</dbReference>
<keyword evidence="3" id="KW-1185">Reference proteome</keyword>
<dbReference type="Proteomes" id="UP000053477">
    <property type="component" value="Unassembled WGS sequence"/>
</dbReference>
<dbReference type="InterPro" id="IPR014710">
    <property type="entry name" value="RmlC-like_jellyroll"/>
</dbReference>
<proteinExistence type="predicted"/>
<dbReference type="SUPFAM" id="SSF51182">
    <property type="entry name" value="RmlC-like cupins"/>
    <property type="match status" value="1"/>
</dbReference>
<gene>
    <name evidence="2" type="ORF">SCHPADRAFT_901001</name>
</gene>
<dbReference type="InterPro" id="IPR047142">
    <property type="entry name" value="OryJ/VirC-like"/>
</dbReference>
<protein>
    <recommendedName>
        <fullName evidence="1">Cupin type-2 domain-containing protein</fullName>
    </recommendedName>
</protein>
<dbReference type="InterPro" id="IPR011051">
    <property type="entry name" value="RmlC_Cupin_sf"/>
</dbReference>
<feature type="domain" description="Cupin type-2" evidence="1">
    <location>
        <begin position="85"/>
        <end position="152"/>
    </location>
</feature>
<dbReference type="STRING" id="27342.A0A0H2SIW8"/>
<dbReference type="InterPro" id="IPR013096">
    <property type="entry name" value="Cupin_2"/>
</dbReference>
<accession>A0A0H2SIW8</accession>
<dbReference type="Gene3D" id="2.20.70.150">
    <property type="match status" value="1"/>
</dbReference>
<dbReference type="OrthoDB" id="5840532at2759"/>
<dbReference type="AlphaFoldDB" id="A0A0H2SIW8"/>
<name>A0A0H2SIW8_9AGAM</name>
<dbReference type="PANTHER" id="PTHR36156">
    <property type="entry name" value="SLR2101 PROTEIN"/>
    <property type="match status" value="1"/>
</dbReference>
<dbReference type="InParanoid" id="A0A0H2SIW8"/>
<organism evidence="2 3">
    <name type="scientific">Schizopora paradoxa</name>
    <dbReference type="NCBI Taxonomy" id="27342"/>
    <lineage>
        <taxon>Eukaryota</taxon>
        <taxon>Fungi</taxon>
        <taxon>Dikarya</taxon>
        <taxon>Basidiomycota</taxon>
        <taxon>Agaricomycotina</taxon>
        <taxon>Agaricomycetes</taxon>
        <taxon>Hymenochaetales</taxon>
        <taxon>Schizoporaceae</taxon>
        <taxon>Schizopora</taxon>
    </lineage>
</organism>
<dbReference type="EMBL" id="KQ085909">
    <property type="protein sequence ID" value="KLO17031.1"/>
    <property type="molecule type" value="Genomic_DNA"/>
</dbReference>
<dbReference type="Pfam" id="PF07883">
    <property type="entry name" value="Cupin_2"/>
    <property type="match status" value="1"/>
</dbReference>
<dbReference type="Gene3D" id="2.60.120.10">
    <property type="entry name" value="Jelly Rolls"/>
    <property type="match status" value="1"/>
</dbReference>
<evidence type="ECO:0000313" key="2">
    <source>
        <dbReference type="EMBL" id="KLO17031.1"/>
    </source>
</evidence>
<sequence>MLQALPPPRRIVAGHDGEGKSVVLSDKHIQSKDVNDAPCRGLSDGALWTTDAVPSKDTNSDYDGASRPIDGCGLVLRNGTNFRFTDLAPGGYAPMHVTSSIDYNILITGKVVLILEDGSETLVEQPGAVVIMKGNVHAWRNPGPDWTRWMTVLVDAEPAVVNGESLEDGWRM</sequence>
<reference evidence="2 3" key="1">
    <citation type="submission" date="2015-04" db="EMBL/GenBank/DDBJ databases">
        <title>Complete genome sequence of Schizopora paradoxa KUC8140, a cosmopolitan wood degrader in East Asia.</title>
        <authorList>
            <consortium name="DOE Joint Genome Institute"/>
            <person name="Min B."/>
            <person name="Park H."/>
            <person name="Jang Y."/>
            <person name="Kim J.-J."/>
            <person name="Kim K.H."/>
            <person name="Pangilinan J."/>
            <person name="Lipzen A."/>
            <person name="Riley R."/>
            <person name="Grigoriev I.V."/>
            <person name="Spatafora J.W."/>
            <person name="Choi I.-G."/>
        </authorList>
    </citation>
    <scope>NUCLEOTIDE SEQUENCE [LARGE SCALE GENOMIC DNA]</scope>
    <source>
        <strain evidence="2 3">KUC8140</strain>
    </source>
</reference>
<evidence type="ECO:0000313" key="3">
    <source>
        <dbReference type="Proteomes" id="UP000053477"/>
    </source>
</evidence>